<proteinExistence type="predicted"/>
<accession>A0A1V9Z829</accession>
<evidence type="ECO:0000313" key="2">
    <source>
        <dbReference type="EMBL" id="OQR94153.1"/>
    </source>
</evidence>
<sequence length="666" mass="71959">MAAPRSARSDDGRLELPPATPLHAKFDSWLTSTFQSPVRKPPKRTTRLLRPLLGHSASLPTVSAAPAPRPKRPVVLPSIESIQRTRFEALVTEASYASWAYPSSGPQPGLLFTKVLGTLPANCGVAIPATLVRETDGTFQLVYSTADRRLVSRLYPSKAAVEEDAPRLVRLLTRRAHTIAVVVKKPDAAMRANTLELLETKQDVARALRALLLASAGIFGLQEFVPAKSQRAQTALMVRVAWFSAKPAANVAWVFSDSAHPVVDTTDATACRVDKATAPASWAEPRQLTQRIAVGISAATSMQFRALVADFVQDDEGGWWCLQVKAFRVAELKARPEVTKAPTAKCTGLFCRSMDEAPPLGGLPQTLLYKDILRGNFFSQNSGLSNASAAYEAYAQSWSRKVRNLLYNRVVVCGVCFHRYSQLLQENVPSAPVLEDLPTQQLLASIEALLPSATEAPMPIDANASMVVSSNQNDSEQADSAEKDDCEAFVSPRREATPRLDDVPIESANPAEVVAPAIEEHFSSLQSGVLSSPPRVSAPSLGRANSVDSFWTQLQPSRPAAAPTPVATPSIVVLPKHFMVVQATALFFDDQYKQSVLLEIQSMMAEMHSVVVTADDGNAGLMALQSLFLEVQDDCIEGRYGLDAVAISNGVPTLTVTPHFTKSAST</sequence>
<comment type="caution">
    <text evidence="2">The sequence shown here is derived from an EMBL/GenBank/DDBJ whole genome shotgun (WGS) entry which is preliminary data.</text>
</comment>
<dbReference type="EMBL" id="JNBR01000373">
    <property type="protein sequence ID" value="OQR94153.1"/>
    <property type="molecule type" value="Genomic_DNA"/>
</dbReference>
<name>A0A1V9Z829_ACHHY</name>
<evidence type="ECO:0000256" key="1">
    <source>
        <dbReference type="SAM" id="MobiDB-lite"/>
    </source>
</evidence>
<dbReference type="Proteomes" id="UP000243579">
    <property type="component" value="Unassembled WGS sequence"/>
</dbReference>
<feature type="region of interest" description="Disordered" evidence="1">
    <location>
        <begin position="1"/>
        <end position="20"/>
    </location>
</feature>
<dbReference type="OrthoDB" id="75211at2759"/>
<keyword evidence="3" id="KW-1185">Reference proteome</keyword>
<reference evidence="2 3" key="1">
    <citation type="journal article" date="2014" name="Genome Biol. Evol.">
        <title>The secreted proteins of Achlya hypogyna and Thraustotheca clavata identify the ancestral oomycete secretome and reveal gene acquisitions by horizontal gene transfer.</title>
        <authorList>
            <person name="Misner I."/>
            <person name="Blouin N."/>
            <person name="Leonard G."/>
            <person name="Richards T.A."/>
            <person name="Lane C.E."/>
        </authorList>
    </citation>
    <scope>NUCLEOTIDE SEQUENCE [LARGE SCALE GENOMIC DNA]</scope>
    <source>
        <strain evidence="2 3">ATCC 48635</strain>
    </source>
</reference>
<protein>
    <submittedName>
        <fullName evidence="2">Uncharacterized protein</fullName>
    </submittedName>
</protein>
<evidence type="ECO:0000313" key="3">
    <source>
        <dbReference type="Proteomes" id="UP000243579"/>
    </source>
</evidence>
<dbReference type="AlphaFoldDB" id="A0A1V9Z829"/>
<organism evidence="2 3">
    <name type="scientific">Achlya hypogyna</name>
    <name type="common">Oomycete</name>
    <name type="synonym">Protoachlya hypogyna</name>
    <dbReference type="NCBI Taxonomy" id="1202772"/>
    <lineage>
        <taxon>Eukaryota</taxon>
        <taxon>Sar</taxon>
        <taxon>Stramenopiles</taxon>
        <taxon>Oomycota</taxon>
        <taxon>Saprolegniomycetes</taxon>
        <taxon>Saprolegniales</taxon>
        <taxon>Achlyaceae</taxon>
        <taxon>Achlya</taxon>
    </lineage>
</organism>
<gene>
    <name evidence="2" type="ORF">ACHHYP_01675</name>
</gene>